<feature type="transmembrane region" description="Helical" evidence="15">
    <location>
        <begin position="204"/>
        <end position="223"/>
    </location>
</feature>
<dbReference type="FunCoup" id="G2YGK9">
    <property type="interactions" value="170"/>
</dbReference>
<feature type="transmembrane region" description="Helical" evidence="15">
    <location>
        <begin position="253"/>
        <end position="273"/>
    </location>
</feature>
<evidence type="ECO:0000256" key="9">
    <source>
        <dbReference type="ARBA" id="ARBA00023136"/>
    </source>
</evidence>
<evidence type="ECO:0000256" key="14">
    <source>
        <dbReference type="SAM" id="MobiDB-lite"/>
    </source>
</evidence>
<keyword evidence="6 15" id="KW-0812">Transmembrane</keyword>
<dbReference type="OrthoDB" id="406287at2759"/>
<keyword evidence="8" id="KW-0443">Lipid metabolism</keyword>
<evidence type="ECO:0000256" key="12">
    <source>
        <dbReference type="ARBA" id="ARBA00023315"/>
    </source>
</evidence>
<dbReference type="GO" id="GO:0016020">
    <property type="term" value="C:membrane"/>
    <property type="evidence" value="ECO:0007669"/>
    <property type="project" value="UniProtKB-SubCell"/>
</dbReference>
<feature type="compositionally biased region" description="Basic and acidic residues" evidence="14">
    <location>
        <begin position="547"/>
        <end position="562"/>
    </location>
</feature>
<evidence type="ECO:0000313" key="16">
    <source>
        <dbReference type="EMBL" id="CCD50907.1"/>
    </source>
</evidence>
<feature type="transmembrane region" description="Helical" evidence="15">
    <location>
        <begin position="279"/>
        <end position="298"/>
    </location>
</feature>
<evidence type="ECO:0000256" key="4">
    <source>
        <dbReference type="ARBA" id="ARBA00022516"/>
    </source>
</evidence>
<evidence type="ECO:0000256" key="15">
    <source>
        <dbReference type="SAM" id="Phobius"/>
    </source>
</evidence>
<dbReference type="STRING" id="999810.G2YGK9"/>
<dbReference type="EMBL" id="FQ790330">
    <property type="protein sequence ID" value="CCD50907.1"/>
    <property type="molecule type" value="Genomic_DNA"/>
</dbReference>
<dbReference type="GO" id="GO:0016746">
    <property type="term" value="F:acyltransferase activity"/>
    <property type="evidence" value="ECO:0007669"/>
    <property type="project" value="UniProtKB-KW"/>
</dbReference>
<proteinExistence type="inferred from homology"/>
<evidence type="ECO:0000256" key="11">
    <source>
        <dbReference type="ARBA" id="ARBA00023264"/>
    </source>
</evidence>
<feature type="compositionally biased region" description="Polar residues" evidence="14">
    <location>
        <begin position="47"/>
        <end position="56"/>
    </location>
</feature>
<comment type="similarity">
    <text evidence="2">Belongs to the GPC1 family.</text>
</comment>
<evidence type="ECO:0000256" key="2">
    <source>
        <dbReference type="ARBA" id="ARBA00006675"/>
    </source>
</evidence>
<dbReference type="eggNOG" id="KOG2895">
    <property type="taxonomic scope" value="Eukaryota"/>
</dbReference>
<evidence type="ECO:0000256" key="3">
    <source>
        <dbReference type="ARBA" id="ARBA00019082"/>
    </source>
</evidence>
<keyword evidence="10" id="KW-0594">Phospholipid biosynthesis</keyword>
<feature type="compositionally biased region" description="Polar residues" evidence="14">
    <location>
        <begin position="490"/>
        <end position="501"/>
    </location>
</feature>
<evidence type="ECO:0000256" key="10">
    <source>
        <dbReference type="ARBA" id="ARBA00023209"/>
    </source>
</evidence>
<evidence type="ECO:0000256" key="13">
    <source>
        <dbReference type="SAM" id="Coils"/>
    </source>
</evidence>
<gene>
    <name evidence="16" type="ORF">BofuT4_P086860.1</name>
</gene>
<evidence type="ECO:0000256" key="7">
    <source>
        <dbReference type="ARBA" id="ARBA00022989"/>
    </source>
</evidence>
<evidence type="ECO:0000256" key="8">
    <source>
        <dbReference type="ARBA" id="ARBA00023098"/>
    </source>
</evidence>
<organism evidence="16 17">
    <name type="scientific">Botryotinia fuckeliana (strain T4)</name>
    <name type="common">Noble rot fungus</name>
    <name type="synonym">Botrytis cinerea</name>
    <dbReference type="NCBI Taxonomy" id="999810"/>
    <lineage>
        <taxon>Eukaryota</taxon>
        <taxon>Fungi</taxon>
        <taxon>Dikarya</taxon>
        <taxon>Ascomycota</taxon>
        <taxon>Pezizomycotina</taxon>
        <taxon>Leotiomycetes</taxon>
        <taxon>Helotiales</taxon>
        <taxon>Sclerotiniaceae</taxon>
        <taxon>Botrytis</taxon>
    </lineage>
</organism>
<sequence length="562" mass="64275">MADIALRGASAFRRICFYDSIHTRSRSIAEMTEPIPIPASKSEPALESTSLSSEQHLTGGDSSTGSSPPEDGNTPTYTTSENGSPHLSRRPSASGSSTYQEDWEPWPPLDKITVFDLLENFDLPQQLERIQRNLSAQSQKVRQQRDKLKTRSSYAKTRVVEEWRKRVPTADEQLDRYKKRMRDSVDKLGTRWNDTKSVTIREKVSFICGVLNVLISGYLIGGYPELFHWWYTAQLLYFMPIRFYAYHKRGYHYFLADLCYFTNFLCFLSIWIFPQSKRLFISTYCLAMGNNAVAIAMWRNSMVFHSFDKVTSLFIHIMPCVTLHCLVHLIDPSVQQSRFSAIYDIRTSPVGSSTHYGLLSMALWSSIPYAIWQLSYHFLITVRRREKIAAGRPTSFTWLLKSYSKVWIGKAVLALPESMQEPAFMLIQYSYALLTMLPCPLWFWYRYASASFLMAVFCWSVYNGANYYIEVFGKRFQNELEEMKREVQKWHNSPELTTSPLMTPRSEGGEILSNDGETKRPGHPRSASLDKIPLLNDQGGSSGIDGGAKDVVKARKADDASA</sequence>
<evidence type="ECO:0000313" key="17">
    <source>
        <dbReference type="Proteomes" id="UP000008177"/>
    </source>
</evidence>
<keyword evidence="7 15" id="KW-1133">Transmembrane helix</keyword>
<dbReference type="PANTHER" id="PTHR31201">
    <property type="entry name" value="OS01G0585100 PROTEIN"/>
    <property type="match status" value="1"/>
</dbReference>
<evidence type="ECO:0000256" key="5">
    <source>
        <dbReference type="ARBA" id="ARBA00022679"/>
    </source>
</evidence>
<feature type="region of interest" description="Disordered" evidence="14">
    <location>
        <begin position="28"/>
        <end position="104"/>
    </location>
</feature>
<keyword evidence="11" id="KW-1208">Phospholipid metabolism</keyword>
<feature type="transmembrane region" description="Helical" evidence="15">
    <location>
        <begin position="356"/>
        <end position="379"/>
    </location>
</feature>
<dbReference type="GO" id="GO:0006656">
    <property type="term" value="P:phosphatidylcholine biosynthetic process"/>
    <property type="evidence" value="ECO:0007669"/>
    <property type="project" value="TreeGrafter"/>
</dbReference>
<feature type="transmembrane region" description="Helical" evidence="15">
    <location>
        <begin position="423"/>
        <end position="445"/>
    </location>
</feature>
<protein>
    <recommendedName>
        <fullName evidence="3">Glycerophosphocholine acyltransferase 1</fullName>
    </recommendedName>
</protein>
<name>G2YGK9_BOTF4</name>
<evidence type="ECO:0000256" key="1">
    <source>
        <dbReference type="ARBA" id="ARBA00004141"/>
    </source>
</evidence>
<reference evidence="17" key="1">
    <citation type="journal article" date="2011" name="PLoS Genet.">
        <title>Genomic analysis of the necrotrophic fungal pathogens Sclerotinia sclerotiorum and Botrytis cinerea.</title>
        <authorList>
            <person name="Amselem J."/>
            <person name="Cuomo C.A."/>
            <person name="van Kan J.A."/>
            <person name="Viaud M."/>
            <person name="Benito E.P."/>
            <person name="Couloux A."/>
            <person name="Coutinho P.M."/>
            <person name="de Vries R.P."/>
            <person name="Dyer P.S."/>
            <person name="Fillinger S."/>
            <person name="Fournier E."/>
            <person name="Gout L."/>
            <person name="Hahn M."/>
            <person name="Kohn L."/>
            <person name="Lapalu N."/>
            <person name="Plummer K.M."/>
            <person name="Pradier J.M."/>
            <person name="Quevillon E."/>
            <person name="Sharon A."/>
            <person name="Simon A."/>
            <person name="ten Have A."/>
            <person name="Tudzynski B."/>
            <person name="Tudzynski P."/>
            <person name="Wincker P."/>
            <person name="Andrew M."/>
            <person name="Anthouard V."/>
            <person name="Beever R.E."/>
            <person name="Beffa R."/>
            <person name="Benoit I."/>
            <person name="Bouzid O."/>
            <person name="Brault B."/>
            <person name="Chen Z."/>
            <person name="Choquer M."/>
            <person name="Collemare J."/>
            <person name="Cotton P."/>
            <person name="Danchin E.G."/>
            <person name="Da Silva C."/>
            <person name="Gautier A."/>
            <person name="Giraud C."/>
            <person name="Giraud T."/>
            <person name="Gonzalez C."/>
            <person name="Grossetete S."/>
            <person name="Guldener U."/>
            <person name="Henrissat B."/>
            <person name="Howlett B.J."/>
            <person name="Kodira C."/>
            <person name="Kretschmer M."/>
            <person name="Lappartient A."/>
            <person name="Leroch M."/>
            <person name="Levis C."/>
            <person name="Mauceli E."/>
            <person name="Neuveglise C."/>
            <person name="Oeser B."/>
            <person name="Pearson M."/>
            <person name="Poulain J."/>
            <person name="Poussereau N."/>
            <person name="Quesneville H."/>
            <person name="Rascle C."/>
            <person name="Schumacher J."/>
            <person name="Segurens B."/>
            <person name="Sexton A."/>
            <person name="Silva E."/>
            <person name="Sirven C."/>
            <person name="Soanes D.M."/>
            <person name="Talbot N.J."/>
            <person name="Templeton M."/>
            <person name="Yandava C."/>
            <person name="Yarden O."/>
            <person name="Zeng Q."/>
            <person name="Rollins J.A."/>
            <person name="Lebrun M.H."/>
            <person name="Dickman M."/>
        </authorList>
    </citation>
    <scope>NUCLEOTIDE SEQUENCE [LARGE SCALE GENOMIC DNA]</scope>
    <source>
        <strain evidence="17">T4</strain>
    </source>
</reference>
<dbReference type="Proteomes" id="UP000008177">
    <property type="component" value="Unplaced contigs"/>
</dbReference>
<comment type="subcellular location">
    <subcellularLocation>
        <location evidence="1">Membrane</location>
        <topology evidence="1">Multi-pass membrane protein</topology>
    </subcellularLocation>
</comment>
<keyword evidence="4" id="KW-0444">Lipid biosynthesis</keyword>
<evidence type="ECO:0000256" key="6">
    <source>
        <dbReference type="ARBA" id="ARBA00022692"/>
    </source>
</evidence>
<dbReference type="InParanoid" id="G2YGK9"/>
<feature type="region of interest" description="Disordered" evidence="14">
    <location>
        <begin position="489"/>
        <end position="562"/>
    </location>
</feature>
<feature type="transmembrane region" description="Helical" evidence="15">
    <location>
        <begin position="310"/>
        <end position="330"/>
    </location>
</feature>
<dbReference type="Pfam" id="PF10998">
    <property type="entry name" value="DUF2838"/>
    <property type="match status" value="1"/>
</dbReference>
<dbReference type="InterPro" id="IPR021261">
    <property type="entry name" value="GPCAT"/>
</dbReference>
<dbReference type="PANTHER" id="PTHR31201:SF1">
    <property type="entry name" value="GLYCEROPHOSPHOCHOLINE ACYLTRANSFERASE 1"/>
    <property type="match status" value="1"/>
</dbReference>
<dbReference type="HOGENOM" id="CLU_018994_0_0_1"/>
<feature type="compositionally biased region" description="Polar residues" evidence="14">
    <location>
        <begin position="73"/>
        <end position="100"/>
    </location>
</feature>
<feature type="compositionally biased region" description="Low complexity" evidence="14">
    <location>
        <begin position="58"/>
        <end position="72"/>
    </location>
</feature>
<feature type="coiled-coil region" evidence="13">
    <location>
        <begin position="127"/>
        <end position="180"/>
    </location>
</feature>
<keyword evidence="12" id="KW-0012">Acyltransferase</keyword>
<keyword evidence="5" id="KW-0808">Transferase</keyword>
<keyword evidence="9 15" id="KW-0472">Membrane</keyword>
<keyword evidence="13" id="KW-0175">Coiled coil</keyword>
<accession>G2YGK9</accession>
<dbReference type="AlphaFoldDB" id="G2YGK9"/>